<gene>
    <name evidence="4" type="ORF">HA039_01695</name>
</gene>
<evidence type="ECO:0000256" key="2">
    <source>
        <dbReference type="ARBA" id="ARBA00023002"/>
    </source>
</evidence>
<organism evidence="4 5">
    <name type="scientific">Streptomyces liangshanensis</name>
    <dbReference type="NCBI Taxonomy" id="2717324"/>
    <lineage>
        <taxon>Bacteria</taxon>
        <taxon>Bacillati</taxon>
        <taxon>Actinomycetota</taxon>
        <taxon>Actinomycetes</taxon>
        <taxon>Kitasatosporales</taxon>
        <taxon>Streptomycetaceae</taxon>
        <taxon>Streptomyces</taxon>
    </lineage>
</organism>
<dbReference type="NCBIfam" id="NF006119">
    <property type="entry name" value="PRK08264.1-5"/>
    <property type="match status" value="1"/>
</dbReference>
<keyword evidence="2" id="KW-0560">Oxidoreductase</keyword>
<dbReference type="RefSeq" id="WP_167022688.1">
    <property type="nucleotide sequence ID" value="NZ_CP050177.1"/>
</dbReference>
<dbReference type="PRINTS" id="PR00081">
    <property type="entry name" value="GDHRDH"/>
</dbReference>
<evidence type="ECO:0000313" key="4">
    <source>
        <dbReference type="EMBL" id="QIQ01185.1"/>
    </source>
</evidence>
<sequence>MTVHGSVALVTGSNRGFGDKLVRALLDTGASKVYATARDPKKVTIEGAVPLALDVTDPDSVRAAAEQAQDVTLLINNAGTDARASVLEGDLADFRNDYETNVLGTLSVTRQFAPILARNGGGAVLNVLSAVSWLTFPDVASYTASRAASWSVTNSLRLALREQGTLVSALHVAFMDTDFTSHLPDVPKSDPADVARLALKALDEGSHEILADEITKQIKSGLSQDLSALYPELAQH</sequence>
<comment type="similarity">
    <text evidence="1 3">Belongs to the short-chain dehydrogenases/reductases (SDR) family.</text>
</comment>
<proteinExistence type="inferred from homology"/>
<evidence type="ECO:0000313" key="5">
    <source>
        <dbReference type="Proteomes" id="UP000501179"/>
    </source>
</evidence>
<evidence type="ECO:0000256" key="3">
    <source>
        <dbReference type="RuleBase" id="RU000363"/>
    </source>
</evidence>
<dbReference type="InterPro" id="IPR036291">
    <property type="entry name" value="NAD(P)-bd_dom_sf"/>
</dbReference>
<dbReference type="PANTHER" id="PTHR44169:SF6">
    <property type="entry name" value="NADPH-DEPENDENT 1-ACYLDIHYDROXYACETONE PHOSPHATE REDUCTASE"/>
    <property type="match status" value="1"/>
</dbReference>
<reference evidence="4 5" key="1">
    <citation type="submission" date="2020-03" db="EMBL/GenBank/DDBJ databases">
        <title>A novel species.</title>
        <authorList>
            <person name="Gao J."/>
        </authorList>
    </citation>
    <scope>NUCLEOTIDE SEQUENCE [LARGE SCALE GENOMIC DNA]</scope>
    <source>
        <strain evidence="4 5">QMT-12</strain>
    </source>
</reference>
<dbReference type="Pfam" id="PF00106">
    <property type="entry name" value="adh_short"/>
    <property type="match status" value="1"/>
</dbReference>
<dbReference type="GO" id="GO:0016491">
    <property type="term" value="F:oxidoreductase activity"/>
    <property type="evidence" value="ECO:0007669"/>
    <property type="project" value="UniProtKB-KW"/>
</dbReference>
<dbReference type="InterPro" id="IPR002347">
    <property type="entry name" value="SDR_fam"/>
</dbReference>
<dbReference type="EMBL" id="CP050177">
    <property type="protein sequence ID" value="QIQ01185.1"/>
    <property type="molecule type" value="Genomic_DNA"/>
</dbReference>
<evidence type="ECO:0000256" key="1">
    <source>
        <dbReference type="ARBA" id="ARBA00006484"/>
    </source>
</evidence>
<accession>A0A6G9GSI6</accession>
<keyword evidence="5" id="KW-1185">Reference proteome</keyword>
<name>A0A6G9GSI6_9ACTN</name>
<dbReference type="Proteomes" id="UP000501179">
    <property type="component" value="Chromosome"/>
</dbReference>
<dbReference type="SUPFAM" id="SSF51735">
    <property type="entry name" value="NAD(P)-binding Rossmann-fold domains"/>
    <property type="match status" value="1"/>
</dbReference>
<dbReference type="PRINTS" id="PR00080">
    <property type="entry name" value="SDRFAMILY"/>
</dbReference>
<dbReference type="Gene3D" id="3.40.50.720">
    <property type="entry name" value="NAD(P)-binding Rossmann-like Domain"/>
    <property type="match status" value="1"/>
</dbReference>
<dbReference type="KEGG" id="slia:HA039_01695"/>
<protein>
    <submittedName>
        <fullName evidence="4">SDR family oxidoreductase</fullName>
    </submittedName>
</protein>
<dbReference type="AlphaFoldDB" id="A0A6G9GSI6"/>
<dbReference type="PANTHER" id="PTHR44169">
    <property type="entry name" value="NADPH-DEPENDENT 1-ACYLDIHYDROXYACETONE PHOSPHATE REDUCTASE"/>
    <property type="match status" value="1"/>
</dbReference>